<dbReference type="Proteomes" id="UP000322617">
    <property type="component" value="Chromosome"/>
</dbReference>
<proteinExistence type="predicted"/>
<organism evidence="1 2">
    <name type="scientific">Leptotrichia shahii</name>
    <dbReference type="NCBI Taxonomy" id="157691"/>
    <lineage>
        <taxon>Bacteria</taxon>
        <taxon>Fusobacteriati</taxon>
        <taxon>Fusobacteriota</taxon>
        <taxon>Fusobacteriia</taxon>
        <taxon>Fusobacteriales</taxon>
        <taxon>Leptotrichiaceae</taxon>
        <taxon>Leptotrichia</taxon>
    </lineage>
</organism>
<dbReference type="STRING" id="1122172.GCA_000373045_00450"/>
<reference evidence="1 2" key="1">
    <citation type="submission" date="2019-07" db="EMBL/GenBank/DDBJ databases">
        <title>Complete Genome Sequence of Leptotrichia shahii Strain JCM 16776.</title>
        <authorList>
            <person name="Watanabe S."/>
            <person name="Cui L."/>
        </authorList>
    </citation>
    <scope>NUCLEOTIDE SEQUENCE [LARGE SCALE GENOMIC DNA]</scope>
    <source>
        <strain evidence="1 2">JCM16776</strain>
    </source>
</reference>
<evidence type="ECO:0000313" key="1">
    <source>
        <dbReference type="EMBL" id="BBM40735.1"/>
    </source>
</evidence>
<dbReference type="OrthoDB" id="9810135at2"/>
<name>A0A510JQT6_9FUSO</name>
<accession>A0A510JQT6</accession>
<dbReference type="InterPro" id="IPR025935">
    <property type="entry name" value="AbiH"/>
</dbReference>
<dbReference type="EMBL" id="AP019827">
    <property type="protein sequence ID" value="BBM40735.1"/>
    <property type="molecule type" value="Genomic_DNA"/>
</dbReference>
<dbReference type="KEGG" id="lsz:JCM16776_0955"/>
<dbReference type="Pfam" id="PF14253">
    <property type="entry name" value="AbiH"/>
    <property type="match status" value="1"/>
</dbReference>
<sequence length="231" mass="28188">MSIGTEKVLYVIGNGFDLNLGLKTSYNDFFEYIDINNMKNIINVVREDRKNIEKYDKKRLEYFSEKLKKYDYELKENNFLLKLEESINEKNQKQIKENIYCVHKEIISTLKSRTTNRFVDEYGVFIIFLLLIKVEKNEWQWVEEQILCYIQDLIEIFNNRFNELTLFIKDNWNDLELELEKIIKLVRLSFRKSKFEKVKKRYLKNFNENEKIKRDNMESVLKIILKNRGIF</sequence>
<evidence type="ECO:0000313" key="2">
    <source>
        <dbReference type="Proteomes" id="UP000322617"/>
    </source>
</evidence>
<dbReference type="RefSeq" id="WP_149201897.1">
    <property type="nucleotide sequence ID" value="NZ_AP019827.1"/>
</dbReference>
<protein>
    <submittedName>
        <fullName evidence="1">Uncharacterized protein</fullName>
    </submittedName>
</protein>
<gene>
    <name evidence="1" type="ORF">JCM16776_0955</name>
</gene>
<dbReference type="AlphaFoldDB" id="A0A510JQT6"/>
<keyword evidence="2" id="KW-1185">Reference proteome</keyword>